<dbReference type="GO" id="GO:0016620">
    <property type="term" value="F:oxidoreductase activity, acting on the aldehyde or oxo group of donors, NAD or NADP as acceptor"/>
    <property type="evidence" value="ECO:0007669"/>
    <property type="project" value="InterPro"/>
</dbReference>
<organism evidence="6 7">
    <name type="scientific">Pseudomonas pohangensis</name>
    <dbReference type="NCBI Taxonomy" id="364197"/>
    <lineage>
        <taxon>Bacteria</taxon>
        <taxon>Pseudomonadati</taxon>
        <taxon>Pseudomonadota</taxon>
        <taxon>Gammaproteobacteria</taxon>
        <taxon>Pseudomonadales</taxon>
        <taxon>Pseudomonadaceae</taxon>
        <taxon>Pseudomonas</taxon>
    </lineage>
</organism>
<dbReference type="RefSeq" id="WP_090194314.1">
    <property type="nucleotide sequence ID" value="NZ_LT629785.1"/>
</dbReference>
<dbReference type="Pfam" id="PF00171">
    <property type="entry name" value="Aldedh"/>
    <property type="match status" value="1"/>
</dbReference>
<dbReference type="Proteomes" id="UP000243232">
    <property type="component" value="Chromosome I"/>
</dbReference>
<dbReference type="SUPFAM" id="SSF53720">
    <property type="entry name" value="ALDH-like"/>
    <property type="match status" value="1"/>
</dbReference>
<dbReference type="CDD" id="cd07138">
    <property type="entry name" value="ALDH_CddD_SSP0762"/>
    <property type="match status" value="1"/>
</dbReference>
<evidence type="ECO:0000313" key="7">
    <source>
        <dbReference type="Proteomes" id="UP000243232"/>
    </source>
</evidence>
<dbReference type="Gene3D" id="3.40.605.10">
    <property type="entry name" value="Aldehyde Dehydrogenase, Chain A, domain 1"/>
    <property type="match status" value="1"/>
</dbReference>
<gene>
    <name evidence="6" type="ORF">SAMN05216296_1801</name>
</gene>
<dbReference type="STRING" id="364197.SAMN05216296_1801"/>
<dbReference type="PANTHER" id="PTHR42804:SF1">
    <property type="entry name" value="ALDEHYDE DEHYDROGENASE-RELATED"/>
    <property type="match status" value="1"/>
</dbReference>
<protein>
    <submittedName>
        <fullName evidence="6">Aldehyde dehydrogenase (NAD+)</fullName>
    </submittedName>
</protein>
<dbReference type="InterPro" id="IPR015590">
    <property type="entry name" value="Aldehyde_DH_dom"/>
</dbReference>
<comment type="similarity">
    <text evidence="1 4">Belongs to the aldehyde dehydrogenase family.</text>
</comment>
<evidence type="ECO:0000259" key="5">
    <source>
        <dbReference type="Pfam" id="PF00171"/>
    </source>
</evidence>
<sequence length="478" mass="50750">MRNYEHSYINGQWVAPINGGKPFEVVNPATEEVTGTISLCDEADAIRAIEAAHAAFDSFSRTSLSERLDLLQAICAGYEKRMEDMADAITSDMGAPRKGLSINVQAPIGLWHLATTLELAKTFAFEKQHGSTIIRREPVGVVSMITPWNWPMNQVACKVAPALVAGCTMVLKPSENGPAAAQLFAEILHEAGVPAGVFNMIHGSGPELGPIMSSHPLVDMVSLTGSTAAGAAVSKAGADTIKIMSLELGGKSANIILDDAPLEEAVSNGVRQMMGNSGQSCNAPSRMLVPAAKLAEAEKIAAAAAAKIVVGDPQDAKTTIGPIAHRRQYLRVQNLIQTGIDEGAKLVCGGVGRPDGLQRGFYAKPTVFSDVNNDMCIAREEIFGPVLTMIPYQDEEDAIRIANDCIYGLSGYVYGGTLDHACEVARRLRTGMVHLNGDDGDMAAPFGGYKQSGVGREWGAHGIEEFLEVKAIMGYKPA</sequence>
<dbReference type="EMBL" id="LT629785">
    <property type="protein sequence ID" value="SDU10634.1"/>
    <property type="molecule type" value="Genomic_DNA"/>
</dbReference>
<evidence type="ECO:0000256" key="3">
    <source>
        <dbReference type="PROSITE-ProRule" id="PRU10007"/>
    </source>
</evidence>
<dbReference type="AlphaFoldDB" id="A0A1H2FTH5"/>
<evidence type="ECO:0000313" key="6">
    <source>
        <dbReference type="EMBL" id="SDU10634.1"/>
    </source>
</evidence>
<accession>A0A1H2FTH5</accession>
<feature type="domain" description="Aldehyde dehydrogenase" evidence="5">
    <location>
        <begin position="18"/>
        <end position="472"/>
    </location>
</feature>
<reference evidence="7" key="1">
    <citation type="submission" date="2016-10" db="EMBL/GenBank/DDBJ databases">
        <authorList>
            <person name="Varghese N."/>
            <person name="Submissions S."/>
        </authorList>
    </citation>
    <scope>NUCLEOTIDE SEQUENCE [LARGE SCALE GENOMIC DNA]</scope>
    <source>
        <strain evidence="7">DSM 17875</strain>
    </source>
</reference>
<dbReference type="InterPro" id="IPR016163">
    <property type="entry name" value="Ald_DH_C"/>
</dbReference>
<name>A0A1H2FTH5_9PSED</name>
<dbReference type="PROSITE" id="PS00687">
    <property type="entry name" value="ALDEHYDE_DEHYDR_GLU"/>
    <property type="match status" value="1"/>
</dbReference>
<dbReference type="FunFam" id="3.40.605.10:FF:000007">
    <property type="entry name" value="NAD/NADP-dependent betaine aldehyde dehydrogenase"/>
    <property type="match status" value="1"/>
</dbReference>
<dbReference type="OrthoDB" id="9812625at2"/>
<dbReference type="Gene3D" id="3.40.309.10">
    <property type="entry name" value="Aldehyde Dehydrogenase, Chain A, domain 2"/>
    <property type="match status" value="1"/>
</dbReference>
<feature type="active site" evidence="3">
    <location>
        <position position="247"/>
    </location>
</feature>
<dbReference type="PANTHER" id="PTHR42804">
    <property type="entry name" value="ALDEHYDE DEHYDROGENASE"/>
    <property type="match status" value="1"/>
</dbReference>
<dbReference type="InterPro" id="IPR029510">
    <property type="entry name" value="Ald_DH_CS_GLU"/>
</dbReference>
<dbReference type="InterPro" id="IPR016162">
    <property type="entry name" value="Ald_DH_N"/>
</dbReference>
<evidence type="ECO:0000256" key="2">
    <source>
        <dbReference type="ARBA" id="ARBA00023002"/>
    </source>
</evidence>
<keyword evidence="7" id="KW-1185">Reference proteome</keyword>
<keyword evidence="2 4" id="KW-0560">Oxidoreductase</keyword>
<dbReference type="FunFam" id="3.40.605.10:FF:000026">
    <property type="entry name" value="Aldehyde dehydrogenase, putative"/>
    <property type="match status" value="1"/>
</dbReference>
<proteinExistence type="inferred from homology"/>
<evidence type="ECO:0000256" key="4">
    <source>
        <dbReference type="RuleBase" id="RU003345"/>
    </source>
</evidence>
<evidence type="ECO:0000256" key="1">
    <source>
        <dbReference type="ARBA" id="ARBA00009986"/>
    </source>
</evidence>
<dbReference type="InterPro" id="IPR016161">
    <property type="entry name" value="Ald_DH/histidinol_DH"/>
</dbReference>